<protein>
    <recommendedName>
        <fullName evidence="2">histidine kinase</fullName>
        <ecNumber evidence="2">2.7.13.3</ecNumber>
    </recommendedName>
</protein>
<evidence type="ECO:0000256" key="3">
    <source>
        <dbReference type="ARBA" id="ARBA00022679"/>
    </source>
</evidence>
<dbReference type="RefSeq" id="WP_119787414.1">
    <property type="nucleotide sequence ID" value="NZ_QYUQ01000002.1"/>
</dbReference>
<feature type="domain" description="Histidine kinase" evidence="6">
    <location>
        <begin position="94"/>
        <end position="181"/>
    </location>
</feature>
<evidence type="ECO:0000313" key="8">
    <source>
        <dbReference type="Proteomes" id="UP000266327"/>
    </source>
</evidence>
<keyword evidence="5" id="KW-0902">Two-component regulatory system</keyword>
<dbReference type="InterPro" id="IPR004358">
    <property type="entry name" value="Sig_transdc_His_kin-like_C"/>
</dbReference>
<reference evidence="8" key="1">
    <citation type="submission" date="2018-09" db="EMBL/GenBank/DDBJ databases">
        <authorList>
            <person name="Zhu H."/>
        </authorList>
    </citation>
    <scope>NUCLEOTIDE SEQUENCE [LARGE SCALE GENOMIC DNA]</scope>
    <source>
        <strain evidence="8">K1S02-23</strain>
    </source>
</reference>
<dbReference type="PRINTS" id="PR00344">
    <property type="entry name" value="BCTRLSENSOR"/>
</dbReference>
<dbReference type="GO" id="GO:0000160">
    <property type="term" value="P:phosphorelay signal transduction system"/>
    <property type="evidence" value="ECO:0007669"/>
    <property type="project" value="UniProtKB-KW"/>
</dbReference>
<dbReference type="CDD" id="cd16917">
    <property type="entry name" value="HATPase_UhpB-NarQ-NarX-like"/>
    <property type="match status" value="1"/>
</dbReference>
<dbReference type="InterPro" id="IPR005467">
    <property type="entry name" value="His_kinase_dom"/>
</dbReference>
<dbReference type="Pfam" id="PF02518">
    <property type="entry name" value="HATPase_c"/>
    <property type="match status" value="1"/>
</dbReference>
<sequence>MLVLRMDMVRLCDKITETQPNLRGATSTILEQLGTVMQSLRDVIRDLRPAVLDAGLRSAVEWHCREFTRRFGIACNLTWNAGDVVLPERHITALFRTLQEALSNVHRHARANMICVIVNTDHNNIVMTVVDDGIGIEFDNNANENSYGLTGMRERIIALGGKLSICSAPNQGMSLTISLPI</sequence>
<dbReference type="EC" id="2.7.13.3" evidence="2"/>
<dbReference type="InterPro" id="IPR050482">
    <property type="entry name" value="Sensor_HK_TwoCompSys"/>
</dbReference>
<proteinExistence type="predicted"/>
<evidence type="ECO:0000256" key="1">
    <source>
        <dbReference type="ARBA" id="ARBA00000085"/>
    </source>
</evidence>
<accession>A0A3A3GSH0</accession>
<dbReference type="PANTHER" id="PTHR24421">
    <property type="entry name" value="NITRATE/NITRITE SENSOR PROTEIN NARX-RELATED"/>
    <property type="match status" value="1"/>
</dbReference>
<evidence type="ECO:0000313" key="7">
    <source>
        <dbReference type="EMBL" id="RJG03930.1"/>
    </source>
</evidence>
<dbReference type="Proteomes" id="UP000266327">
    <property type="component" value="Unassembled WGS sequence"/>
</dbReference>
<evidence type="ECO:0000256" key="4">
    <source>
        <dbReference type="ARBA" id="ARBA00022777"/>
    </source>
</evidence>
<keyword evidence="3" id="KW-0808">Transferase</keyword>
<keyword evidence="8" id="KW-1185">Reference proteome</keyword>
<gene>
    <name evidence="7" type="ORF">D3878_21960</name>
</gene>
<evidence type="ECO:0000256" key="5">
    <source>
        <dbReference type="ARBA" id="ARBA00023012"/>
    </source>
</evidence>
<dbReference type="AlphaFoldDB" id="A0A3A3GSH0"/>
<dbReference type="InterPro" id="IPR003594">
    <property type="entry name" value="HATPase_dom"/>
</dbReference>
<dbReference type="InterPro" id="IPR036890">
    <property type="entry name" value="HATPase_C_sf"/>
</dbReference>
<keyword evidence="4" id="KW-0418">Kinase</keyword>
<comment type="catalytic activity">
    <reaction evidence="1">
        <text>ATP + protein L-histidine = ADP + protein N-phospho-L-histidine.</text>
        <dbReference type="EC" id="2.7.13.3"/>
    </reaction>
</comment>
<comment type="caution">
    <text evidence="7">The sequence shown here is derived from an EMBL/GenBank/DDBJ whole genome shotgun (WGS) entry which is preliminary data.</text>
</comment>
<evidence type="ECO:0000259" key="6">
    <source>
        <dbReference type="PROSITE" id="PS50109"/>
    </source>
</evidence>
<dbReference type="PROSITE" id="PS50109">
    <property type="entry name" value="HIS_KIN"/>
    <property type="match status" value="1"/>
</dbReference>
<evidence type="ECO:0000256" key="2">
    <source>
        <dbReference type="ARBA" id="ARBA00012438"/>
    </source>
</evidence>
<dbReference type="PANTHER" id="PTHR24421:SF59">
    <property type="entry name" value="OXYGEN SENSOR HISTIDINE KINASE NREB"/>
    <property type="match status" value="1"/>
</dbReference>
<dbReference type="OrthoDB" id="9797605at2"/>
<dbReference type="GO" id="GO:0004673">
    <property type="term" value="F:protein histidine kinase activity"/>
    <property type="evidence" value="ECO:0007669"/>
    <property type="project" value="UniProtKB-EC"/>
</dbReference>
<organism evidence="7 8">
    <name type="scientific">Noviherbaspirillum sedimenti</name>
    <dbReference type="NCBI Taxonomy" id="2320865"/>
    <lineage>
        <taxon>Bacteria</taxon>
        <taxon>Pseudomonadati</taxon>
        <taxon>Pseudomonadota</taxon>
        <taxon>Betaproteobacteria</taxon>
        <taxon>Burkholderiales</taxon>
        <taxon>Oxalobacteraceae</taxon>
        <taxon>Noviherbaspirillum</taxon>
    </lineage>
</organism>
<dbReference type="SUPFAM" id="SSF55874">
    <property type="entry name" value="ATPase domain of HSP90 chaperone/DNA topoisomerase II/histidine kinase"/>
    <property type="match status" value="1"/>
</dbReference>
<name>A0A3A3GSH0_9BURK</name>
<dbReference type="EMBL" id="QYUQ01000002">
    <property type="protein sequence ID" value="RJG03930.1"/>
    <property type="molecule type" value="Genomic_DNA"/>
</dbReference>
<dbReference type="Gene3D" id="3.30.565.10">
    <property type="entry name" value="Histidine kinase-like ATPase, C-terminal domain"/>
    <property type="match status" value="1"/>
</dbReference>